<reference evidence="1" key="1">
    <citation type="submission" date="2023-05" db="EMBL/GenBank/DDBJ databases">
        <title>Comparative genomics of Bacillaceae isolates and their secondary metabolite potential.</title>
        <authorList>
            <person name="Song L."/>
            <person name="Nielsen L.J."/>
            <person name="Mohite O."/>
            <person name="Xu X."/>
            <person name="Weber T."/>
            <person name="Kovacs A.T."/>
        </authorList>
    </citation>
    <scope>NUCLEOTIDE SEQUENCE</scope>
    <source>
        <strain evidence="1">XLM17</strain>
    </source>
</reference>
<protein>
    <submittedName>
        <fullName evidence="1">Uncharacterized protein</fullName>
    </submittedName>
</protein>
<dbReference type="RefSeq" id="WP_066094235.1">
    <property type="nucleotide sequence ID" value="NZ_CP126114.1"/>
</dbReference>
<organism evidence="1 2">
    <name type="scientific">Neobacillus novalis</name>
    <dbReference type="NCBI Taxonomy" id="220687"/>
    <lineage>
        <taxon>Bacteria</taxon>
        <taxon>Bacillati</taxon>
        <taxon>Bacillota</taxon>
        <taxon>Bacilli</taxon>
        <taxon>Bacillales</taxon>
        <taxon>Bacillaceae</taxon>
        <taxon>Neobacillus</taxon>
    </lineage>
</organism>
<dbReference type="EMBL" id="CP126114">
    <property type="protein sequence ID" value="WHY86290.1"/>
    <property type="molecule type" value="Genomic_DNA"/>
</dbReference>
<evidence type="ECO:0000313" key="1">
    <source>
        <dbReference type="EMBL" id="WHY86290.1"/>
    </source>
</evidence>
<accession>A0AA95MQY5</accession>
<evidence type="ECO:0000313" key="2">
    <source>
        <dbReference type="Proteomes" id="UP001178288"/>
    </source>
</evidence>
<proteinExistence type="predicted"/>
<name>A0AA95MQY5_9BACI</name>
<keyword evidence="2" id="KW-1185">Reference proteome</keyword>
<dbReference type="KEGG" id="nnv:QNH39_27620"/>
<gene>
    <name evidence="1" type="ORF">QNH39_27620</name>
</gene>
<dbReference type="AlphaFoldDB" id="A0AA95MQY5"/>
<sequence length="318" mass="37106">MVKFKLLILIFLSTLIVLLVYWGNTEKVSGGKCFGESMDCKQLGDSYYNQFNEIAFNFTLLPIALEEENSKVLFPLVNYSIKDDNLADPLVLSFDPKEKKYVEDADQHQKIWKTISSITPVKTKSLVKQFYLGLSEKSRLLGEVTPISDDLKTWKLMINMNHMEDRYVFIHTINHEIGHLLTLNDSQISPFKKQCNTYLSDFGCSKPSSYLNLFYGAFWKGEVEEDWRKVDPKNDKQLEEFYDKHPNEFINSYAASNIYEDIAESWNAFIFNKGIKDTTPVYEEKINFFYQFPELVQMRAEILKNVAEKLQNDGELEY</sequence>
<dbReference type="Proteomes" id="UP001178288">
    <property type="component" value="Chromosome"/>
</dbReference>